<dbReference type="EMBL" id="LIZS01000011">
    <property type="protein sequence ID" value="KPJ53872.1"/>
    <property type="molecule type" value="Genomic_DNA"/>
</dbReference>
<dbReference type="NCBIfam" id="TIGR00732">
    <property type="entry name" value="dprA"/>
    <property type="match status" value="1"/>
</dbReference>
<accession>A0A0S7WUK3</accession>
<dbReference type="PATRIC" id="fig|1703770.3.peg.1081"/>
<dbReference type="AlphaFoldDB" id="A0A0S7WUK3"/>
<dbReference type="Pfam" id="PF17782">
    <property type="entry name" value="WHD_DprA"/>
    <property type="match status" value="1"/>
</dbReference>
<evidence type="ECO:0000313" key="5">
    <source>
        <dbReference type="EMBL" id="KPJ53872.1"/>
    </source>
</evidence>
<dbReference type="Proteomes" id="UP000052008">
    <property type="component" value="Unassembled WGS sequence"/>
</dbReference>
<gene>
    <name evidence="5" type="ORF">AMJ39_02895</name>
</gene>
<dbReference type="PANTHER" id="PTHR43022">
    <property type="entry name" value="PROTEIN SMF"/>
    <property type="match status" value="1"/>
</dbReference>
<sequence>MRGTGVYELIERFGTPARVLEASLRELSDIPWMTPELARGIARRRREQKGVVAARRLSELGARAVPFTSSEYPASLGELSGMPPLLYVMGELLPEDSLGIALVGSRKSSPYGRLVAERLAADLARSGITVVSGLARGIDTAAHRAALDAGGRTIAVLGCGIDRIYPRENRALRERIRAQGAVVTEFPLGAPPLARHFPARNRIISGLSLGVVAVEARLRSGVMSTVRWALDQGREVFAVPGNIDSPGAEGTNRLIQQGAKLVLGVEDILEEFGLSRMGASAIVGAEGERAGAGSDSVRMDSDAVGTDSEPACAGSEPVGMGSGPGGTGSEPVLTEVEMRLLEQLSSTPKHIDSIVRETSVSVSEALTYLLALEMRGMVRQIAGKSFVRAM</sequence>
<evidence type="ECO:0000313" key="6">
    <source>
        <dbReference type="Proteomes" id="UP000052008"/>
    </source>
</evidence>
<protein>
    <submittedName>
        <fullName evidence="5">Uncharacterized protein</fullName>
    </submittedName>
</protein>
<dbReference type="InterPro" id="IPR057666">
    <property type="entry name" value="DrpA_SLOG"/>
</dbReference>
<evidence type="ECO:0000256" key="2">
    <source>
        <dbReference type="SAM" id="MobiDB-lite"/>
    </source>
</evidence>
<dbReference type="Pfam" id="PF02481">
    <property type="entry name" value="DNA_processg_A"/>
    <property type="match status" value="1"/>
</dbReference>
<evidence type="ECO:0000256" key="1">
    <source>
        <dbReference type="ARBA" id="ARBA00006525"/>
    </source>
</evidence>
<proteinExistence type="inferred from homology"/>
<dbReference type="GO" id="GO:0009294">
    <property type="term" value="P:DNA-mediated transformation"/>
    <property type="evidence" value="ECO:0007669"/>
    <property type="project" value="InterPro"/>
</dbReference>
<dbReference type="SUPFAM" id="SSF102405">
    <property type="entry name" value="MCP/YpsA-like"/>
    <property type="match status" value="1"/>
</dbReference>
<feature type="domain" description="DprA winged helix" evidence="4">
    <location>
        <begin position="329"/>
        <end position="384"/>
    </location>
</feature>
<dbReference type="STRING" id="1703770.AMJ39_02895"/>
<dbReference type="InterPro" id="IPR036388">
    <property type="entry name" value="WH-like_DNA-bd_sf"/>
</dbReference>
<comment type="caution">
    <text evidence="5">The sequence shown here is derived from an EMBL/GenBank/DDBJ whole genome shotgun (WGS) entry which is preliminary data.</text>
</comment>
<organism evidence="5 6">
    <name type="scientific">candidate division TA06 bacterium DG_24</name>
    <dbReference type="NCBI Taxonomy" id="1703770"/>
    <lineage>
        <taxon>Bacteria</taxon>
        <taxon>Bacteria division TA06</taxon>
    </lineage>
</organism>
<name>A0A0S7WUK3_UNCT6</name>
<feature type="domain" description="Smf/DprA SLOG" evidence="3">
    <location>
        <begin position="66"/>
        <end position="272"/>
    </location>
</feature>
<dbReference type="InterPro" id="IPR041614">
    <property type="entry name" value="DprA_WH"/>
</dbReference>
<evidence type="ECO:0000259" key="3">
    <source>
        <dbReference type="Pfam" id="PF02481"/>
    </source>
</evidence>
<dbReference type="Gene3D" id="1.10.10.10">
    <property type="entry name" value="Winged helix-like DNA-binding domain superfamily/Winged helix DNA-binding domain"/>
    <property type="match status" value="1"/>
</dbReference>
<dbReference type="InterPro" id="IPR003488">
    <property type="entry name" value="DprA"/>
</dbReference>
<dbReference type="Gene3D" id="3.40.50.450">
    <property type="match status" value="1"/>
</dbReference>
<evidence type="ECO:0000259" key="4">
    <source>
        <dbReference type="Pfam" id="PF17782"/>
    </source>
</evidence>
<dbReference type="PANTHER" id="PTHR43022:SF1">
    <property type="entry name" value="PROTEIN SMF"/>
    <property type="match status" value="1"/>
</dbReference>
<feature type="region of interest" description="Disordered" evidence="2">
    <location>
        <begin position="290"/>
        <end position="330"/>
    </location>
</feature>
<comment type="similarity">
    <text evidence="1">Belongs to the DprA/Smf family.</text>
</comment>
<reference evidence="5 6" key="1">
    <citation type="journal article" date="2015" name="Microbiome">
        <title>Genomic resolution of linkages in carbon, nitrogen, and sulfur cycling among widespread estuary sediment bacteria.</title>
        <authorList>
            <person name="Baker B.J."/>
            <person name="Lazar C.S."/>
            <person name="Teske A.P."/>
            <person name="Dick G.J."/>
        </authorList>
    </citation>
    <scope>NUCLEOTIDE SEQUENCE [LARGE SCALE GENOMIC DNA]</scope>
    <source>
        <strain evidence="5">DG_24</strain>
    </source>
</reference>